<dbReference type="GO" id="GO:0030246">
    <property type="term" value="F:carbohydrate binding"/>
    <property type="evidence" value="ECO:0007669"/>
    <property type="project" value="InterPro"/>
</dbReference>
<dbReference type="PROSITE" id="PS51272">
    <property type="entry name" value="SLH"/>
    <property type="match status" value="3"/>
</dbReference>
<feature type="domain" description="SLH" evidence="1">
    <location>
        <begin position="239"/>
        <end position="297"/>
    </location>
</feature>
<organism evidence="2 3">
    <name type="scientific">Paenibacillus nanensis</name>
    <dbReference type="NCBI Taxonomy" id="393251"/>
    <lineage>
        <taxon>Bacteria</taxon>
        <taxon>Bacillati</taxon>
        <taxon>Bacillota</taxon>
        <taxon>Bacilli</taxon>
        <taxon>Bacillales</taxon>
        <taxon>Paenibacillaceae</taxon>
        <taxon>Paenibacillus</taxon>
    </lineage>
</organism>
<protein>
    <recommendedName>
        <fullName evidence="1">SLH domain-containing protein</fullName>
    </recommendedName>
</protein>
<dbReference type="PANTHER" id="PTHR43308:SF5">
    <property type="entry name" value="S-LAYER PROTEIN _ PEPTIDOGLYCAN ENDO-BETA-N-ACETYLGLUCOSAMINIDASE"/>
    <property type="match status" value="1"/>
</dbReference>
<dbReference type="EMBL" id="QXQA01000002">
    <property type="protein sequence ID" value="RIX59516.1"/>
    <property type="molecule type" value="Genomic_DNA"/>
</dbReference>
<dbReference type="Pfam" id="PF00395">
    <property type="entry name" value="SLH"/>
    <property type="match status" value="3"/>
</dbReference>
<dbReference type="PANTHER" id="PTHR43308">
    <property type="entry name" value="OUTER MEMBRANE PROTEIN ALPHA-RELATED"/>
    <property type="match status" value="1"/>
</dbReference>
<accession>A0A3A1VIR9</accession>
<dbReference type="SUPFAM" id="SSF49384">
    <property type="entry name" value="Carbohydrate-binding domain"/>
    <property type="match status" value="1"/>
</dbReference>
<sequence>MEGGRKERKAPSSSLMKGRYLDMVKLRKQPLLFLTALLLLSLWFPGSLHAANEPVFRLKATNRESKVMIEVKGQRLSDLYAYQFNLQFDPKHMRFVEADSPVPGFTIDPIVEEGDILFAHSKVGNVKGIKGEAVLATFTFERMTGSPSSFTLHGIKLVDSALDMVEMKTKVQVSSDIKFKDIAGHWAEASILEAVQRGWINGYSDQTFRPQKQVTRAEFVTMLVRSLELPIPAESKLHFTDADRIPAWAEGYIAAAVNADMIAGYADGSFQADKLISRAEMASILVKSQGIVPAPDDKPSFADTDDIPGWAQSYIAAAAERGWIKGVGDNRFAPLKNANRAESVHLIVNLK</sequence>
<name>A0A3A1VIR9_9BACL</name>
<comment type="caution">
    <text evidence="2">The sequence shown here is derived from an EMBL/GenBank/DDBJ whole genome shotgun (WGS) entry which is preliminary data.</text>
</comment>
<reference evidence="2 3" key="1">
    <citation type="submission" date="2018-09" db="EMBL/GenBank/DDBJ databases">
        <title>Paenibacillus aracenensis nov. sp. isolated from a cave in southern Spain.</title>
        <authorList>
            <person name="Jurado V."/>
            <person name="Gutierrez-Patricio S."/>
            <person name="Gonzalez-Pimentel J.L."/>
            <person name="Miller A.Z."/>
            <person name="Laiz L."/>
            <person name="Saiz-Jimenez C."/>
        </authorList>
    </citation>
    <scope>NUCLEOTIDE SEQUENCE [LARGE SCALE GENOMIC DNA]</scope>
    <source>
        <strain evidence="2 3">DSM 22867</strain>
    </source>
</reference>
<dbReference type="Proteomes" id="UP000266482">
    <property type="component" value="Unassembled WGS sequence"/>
</dbReference>
<feature type="domain" description="SLH" evidence="1">
    <location>
        <begin position="174"/>
        <end position="237"/>
    </location>
</feature>
<feature type="domain" description="SLH" evidence="1">
    <location>
        <begin position="298"/>
        <end position="351"/>
    </location>
</feature>
<keyword evidence="3" id="KW-1185">Reference proteome</keyword>
<dbReference type="OrthoDB" id="504962at2"/>
<dbReference type="AlphaFoldDB" id="A0A3A1VIR9"/>
<gene>
    <name evidence="2" type="ORF">D3P08_05060</name>
</gene>
<dbReference type="CDD" id="cd08547">
    <property type="entry name" value="Type_II_cohesin"/>
    <property type="match status" value="1"/>
</dbReference>
<dbReference type="InterPro" id="IPR008965">
    <property type="entry name" value="CBM2/CBM3_carb-bd_dom_sf"/>
</dbReference>
<dbReference type="InterPro" id="IPR051465">
    <property type="entry name" value="Cell_Envelope_Struct_Comp"/>
</dbReference>
<proteinExistence type="predicted"/>
<evidence type="ECO:0000313" key="3">
    <source>
        <dbReference type="Proteomes" id="UP000266482"/>
    </source>
</evidence>
<evidence type="ECO:0000259" key="1">
    <source>
        <dbReference type="PROSITE" id="PS51272"/>
    </source>
</evidence>
<dbReference type="Gene3D" id="2.60.40.680">
    <property type="match status" value="1"/>
</dbReference>
<dbReference type="InterPro" id="IPR001119">
    <property type="entry name" value="SLH_dom"/>
</dbReference>
<evidence type="ECO:0000313" key="2">
    <source>
        <dbReference type="EMBL" id="RIX59516.1"/>
    </source>
</evidence>